<sequence>MEPAFPPYTEEELQEFEDYYESLQPTSTASEYSYVPMSWSTTDMPVTTAPITSASATAAA</sequence>
<name>A0A9P9FS48_9HYPO</name>
<dbReference type="Proteomes" id="UP000738349">
    <property type="component" value="Unassembled WGS sequence"/>
</dbReference>
<dbReference type="EMBL" id="JAGMUV010000001">
    <property type="protein sequence ID" value="KAH7176103.1"/>
    <property type="molecule type" value="Genomic_DNA"/>
</dbReference>
<dbReference type="AlphaFoldDB" id="A0A9P9FS48"/>
<keyword evidence="2" id="KW-1185">Reference proteome</keyword>
<proteinExistence type="predicted"/>
<evidence type="ECO:0000313" key="1">
    <source>
        <dbReference type="EMBL" id="KAH7176103.1"/>
    </source>
</evidence>
<comment type="caution">
    <text evidence="1">The sequence shown here is derived from an EMBL/GenBank/DDBJ whole genome shotgun (WGS) entry which is preliminary data.</text>
</comment>
<reference evidence="1" key="1">
    <citation type="journal article" date="2021" name="Nat. Commun.">
        <title>Genetic determinants of endophytism in the Arabidopsis root mycobiome.</title>
        <authorList>
            <person name="Mesny F."/>
            <person name="Miyauchi S."/>
            <person name="Thiergart T."/>
            <person name="Pickel B."/>
            <person name="Atanasova L."/>
            <person name="Karlsson M."/>
            <person name="Huettel B."/>
            <person name="Barry K.W."/>
            <person name="Haridas S."/>
            <person name="Chen C."/>
            <person name="Bauer D."/>
            <person name="Andreopoulos W."/>
            <person name="Pangilinan J."/>
            <person name="LaButti K."/>
            <person name="Riley R."/>
            <person name="Lipzen A."/>
            <person name="Clum A."/>
            <person name="Drula E."/>
            <person name="Henrissat B."/>
            <person name="Kohler A."/>
            <person name="Grigoriev I.V."/>
            <person name="Martin F.M."/>
            <person name="Hacquard S."/>
        </authorList>
    </citation>
    <scope>NUCLEOTIDE SEQUENCE</scope>
    <source>
        <strain evidence="1">MPI-CAGE-AT-0147</strain>
    </source>
</reference>
<gene>
    <name evidence="1" type="ORF">EDB81DRAFT_771873</name>
</gene>
<accession>A0A9P9FS48</accession>
<protein>
    <submittedName>
        <fullName evidence="1">Uncharacterized protein</fullName>
    </submittedName>
</protein>
<evidence type="ECO:0000313" key="2">
    <source>
        <dbReference type="Proteomes" id="UP000738349"/>
    </source>
</evidence>
<organism evidence="1 2">
    <name type="scientific">Dactylonectria macrodidyma</name>
    <dbReference type="NCBI Taxonomy" id="307937"/>
    <lineage>
        <taxon>Eukaryota</taxon>
        <taxon>Fungi</taxon>
        <taxon>Dikarya</taxon>
        <taxon>Ascomycota</taxon>
        <taxon>Pezizomycotina</taxon>
        <taxon>Sordariomycetes</taxon>
        <taxon>Hypocreomycetidae</taxon>
        <taxon>Hypocreales</taxon>
        <taxon>Nectriaceae</taxon>
        <taxon>Dactylonectria</taxon>
    </lineage>
</organism>